<dbReference type="Proteomes" id="UP000279972">
    <property type="component" value="Chromosome"/>
</dbReference>
<accession>A0A3G6RTS1</accession>
<reference evidence="1 4" key="2">
    <citation type="submission" date="2018-11" db="EMBL/GenBank/DDBJ databases">
        <title>Proposal to divide the Flavobacteriaceae and reorganize its genera based on Amino Acid Identity values calculated from whole genome sequences.</title>
        <authorList>
            <person name="Nicholson A.C."/>
            <person name="Gulvik C.A."/>
            <person name="Whitney A.M."/>
            <person name="Humrighouse B.W."/>
            <person name="Bell M."/>
            <person name="Holmes B."/>
            <person name="Steigerwalt A.G."/>
            <person name="Villarma A."/>
            <person name="Sheth M."/>
            <person name="Batra D."/>
            <person name="Pryor J."/>
            <person name="Bernardet J.-F."/>
            <person name="Hugo C."/>
            <person name="Kampfer P."/>
            <person name="Newman J."/>
            <person name="McQuiston J.R."/>
        </authorList>
    </citation>
    <scope>NUCLEOTIDE SEQUENCE [LARGE SCALE GENOMIC DNA]</scope>
    <source>
        <strain evidence="1 4">KC_1864</strain>
    </source>
</reference>
<evidence type="ECO:0000313" key="3">
    <source>
        <dbReference type="Proteomes" id="UP000236262"/>
    </source>
</evidence>
<gene>
    <name evidence="2" type="ORF">C1637_03700</name>
    <name evidence="1" type="ORF">EG342_07095</name>
</gene>
<sequence length="151" mass="17472">MKDKIKRFKGTYSSCSEFSRTAIEKGKKYQIECTEVYLKARIDDCIITSKSIEKCDFLFIRDSECKESKTEFYFVELKGSDIEKAFNQIIETIKHLTDQLLLKKDLIFGFIVSSKVPSGGNDVTKLKQLFAKKYGKKLEIKNKVLIYKPTP</sequence>
<dbReference type="KEGG" id="clac:EG342_07095"/>
<dbReference type="EMBL" id="CP033924">
    <property type="protein sequence ID" value="AZA81691.1"/>
    <property type="molecule type" value="Genomic_DNA"/>
</dbReference>
<dbReference type="AlphaFoldDB" id="A0A3G6RTS1"/>
<evidence type="ECO:0000313" key="2">
    <source>
        <dbReference type="EMBL" id="PNW15540.1"/>
    </source>
</evidence>
<reference evidence="2 3" key="1">
    <citation type="submission" date="2018-01" db="EMBL/GenBank/DDBJ databases">
        <title>Draft genome sequences of Chryseobacterium lactis NCTC11390, Chryseobacterium oncorhynchi 701B-08, and Chryseobacterium viscerum 687B-08.</title>
        <authorList>
            <person name="Jeong J.-J."/>
            <person name="Lee Y.J."/>
            <person name="Park B."/>
            <person name="Choi I.-G."/>
            <person name="Kim K.D."/>
        </authorList>
    </citation>
    <scope>NUCLEOTIDE SEQUENCE [LARGE SCALE GENOMIC DNA]</scope>
    <source>
        <strain evidence="2 3">NCTC11390</strain>
    </source>
</reference>
<dbReference type="Proteomes" id="UP000236262">
    <property type="component" value="Unassembled WGS sequence"/>
</dbReference>
<dbReference type="RefSeq" id="WP_103289040.1">
    <property type="nucleotide sequence ID" value="NZ_CP033924.1"/>
</dbReference>
<organism evidence="2 3">
    <name type="scientific">Chryseobacterium lactis</name>
    <dbReference type="NCBI Taxonomy" id="1241981"/>
    <lineage>
        <taxon>Bacteria</taxon>
        <taxon>Pseudomonadati</taxon>
        <taxon>Bacteroidota</taxon>
        <taxon>Flavobacteriia</taxon>
        <taxon>Flavobacteriales</taxon>
        <taxon>Weeksellaceae</taxon>
        <taxon>Chryseobacterium group</taxon>
        <taxon>Chryseobacterium</taxon>
    </lineage>
</organism>
<proteinExistence type="predicted"/>
<dbReference type="OrthoDB" id="1365333at2"/>
<evidence type="ECO:0000313" key="4">
    <source>
        <dbReference type="Proteomes" id="UP000279972"/>
    </source>
</evidence>
<evidence type="ECO:0000313" key="1">
    <source>
        <dbReference type="EMBL" id="AZA81691.1"/>
    </source>
</evidence>
<protein>
    <submittedName>
        <fullName evidence="2">Uncharacterized protein</fullName>
    </submittedName>
</protein>
<dbReference type="EMBL" id="PPEH01000001">
    <property type="protein sequence ID" value="PNW15540.1"/>
    <property type="molecule type" value="Genomic_DNA"/>
</dbReference>
<name>A0A3G6RTS1_CHRLC</name>
<keyword evidence="4" id="KW-1185">Reference proteome</keyword>